<comment type="caution">
    <text evidence="5">The sequence shown here is derived from an EMBL/GenBank/DDBJ whole genome shotgun (WGS) entry which is preliminary data.</text>
</comment>
<evidence type="ECO:0000313" key="5">
    <source>
        <dbReference type="EMBL" id="MDN4480659.1"/>
    </source>
</evidence>
<dbReference type="RefSeq" id="WP_301142108.1">
    <property type="nucleotide sequence ID" value="NZ_JAUHQA010000001.1"/>
</dbReference>
<comment type="cofactor">
    <cofactor evidence="1">
        <name>pyridoxal 5'-phosphate</name>
        <dbReference type="ChEBI" id="CHEBI:597326"/>
    </cofactor>
</comment>
<dbReference type="InterPro" id="IPR000821">
    <property type="entry name" value="Ala_racemase"/>
</dbReference>
<dbReference type="CDD" id="cd06815">
    <property type="entry name" value="PLPDE_III_AR_like_1"/>
    <property type="match status" value="1"/>
</dbReference>
<evidence type="ECO:0000256" key="1">
    <source>
        <dbReference type="ARBA" id="ARBA00001933"/>
    </source>
</evidence>
<name>A0ABT8GGU9_9MICO</name>
<evidence type="ECO:0000256" key="3">
    <source>
        <dbReference type="ARBA" id="ARBA00023235"/>
    </source>
</evidence>
<feature type="domain" description="Alanine racemase N-terminal" evidence="4">
    <location>
        <begin position="8"/>
        <end position="224"/>
    </location>
</feature>
<dbReference type="Pfam" id="PF01168">
    <property type="entry name" value="Ala_racemase_N"/>
    <property type="match status" value="1"/>
</dbReference>
<evidence type="ECO:0000256" key="2">
    <source>
        <dbReference type="ARBA" id="ARBA00022898"/>
    </source>
</evidence>
<gene>
    <name evidence="5" type="ORF">QQX02_06955</name>
</gene>
<dbReference type="SUPFAM" id="SSF51419">
    <property type="entry name" value="PLP-binding barrel"/>
    <property type="match status" value="1"/>
</dbReference>
<dbReference type="PANTHER" id="PTHR30511">
    <property type="entry name" value="ALANINE RACEMASE"/>
    <property type="match status" value="1"/>
</dbReference>
<dbReference type="Gene3D" id="3.20.20.10">
    <property type="entry name" value="Alanine racemase"/>
    <property type="match status" value="1"/>
</dbReference>
<dbReference type="PANTHER" id="PTHR30511:SF3">
    <property type="entry name" value="LYSINE RACEMASE"/>
    <property type="match status" value="1"/>
</dbReference>
<evidence type="ECO:0000313" key="6">
    <source>
        <dbReference type="Proteomes" id="UP001172708"/>
    </source>
</evidence>
<dbReference type="EMBL" id="JAUHQA010000001">
    <property type="protein sequence ID" value="MDN4480659.1"/>
    <property type="molecule type" value="Genomic_DNA"/>
</dbReference>
<dbReference type="Proteomes" id="UP001172708">
    <property type="component" value="Unassembled WGS sequence"/>
</dbReference>
<keyword evidence="6" id="KW-1185">Reference proteome</keyword>
<accession>A0ABT8GGU9</accession>
<proteinExistence type="predicted"/>
<evidence type="ECO:0000259" key="4">
    <source>
        <dbReference type="Pfam" id="PF01168"/>
    </source>
</evidence>
<keyword evidence="3" id="KW-0413">Isomerase</keyword>
<protein>
    <submittedName>
        <fullName evidence="5">Alanine/ornithine racemase family PLP-dependent enzyme</fullName>
    </submittedName>
</protein>
<dbReference type="InterPro" id="IPR001608">
    <property type="entry name" value="Ala_racemase_N"/>
</dbReference>
<organism evidence="5 6">
    <name type="scientific">Demequina muriae</name>
    <dbReference type="NCBI Taxonomy" id="3051664"/>
    <lineage>
        <taxon>Bacteria</taxon>
        <taxon>Bacillati</taxon>
        <taxon>Actinomycetota</taxon>
        <taxon>Actinomycetes</taxon>
        <taxon>Micrococcales</taxon>
        <taxon>Demequinaceae</taxon>
        <taxon>Demequina</taxon>
    </lineage>
</organism>
<sequence length="374" mass="38052">MTAPRIEVDLAAIEHNARTLVARLAPTGITVTGVTKATLGSPQIARAVLRGGVTRLADSRIENLERLRRGGITAPLTLLRSPAPAQAARAILAADVSLVSDIDVVRSLAEASKAAGLSHGVVLMVELGDLREGLMPGELLTTARQVAALAGVELVGLGANLACLSGVIPGTEQMRDLSALASLVATRLGLPALRVSGGNSANLPWALGRGSVGAVNDLRLGEALLLGLDPLTAQPIDGLRTDAFTVVGAVIESREKPTEPWGQVAPVAARAAHARHSAPSARAGRARRIQTIVALGRQDSDPDGLTPPAGASILGASSDHLVLETSAVVAAGAEMRFGVDYGALLRAMASPFVAVLATEPADVSLAASPSPSAL</sequence>
<reference evidence="5" key="1">
    <citation type="submission" date="2023-06" db="EMBL/GenBank/DDBJ databases">
        <title>Egi l300058.</title>
        <authorList>
            <person name="Gao L."/>
            <person name="Fang B.-Z."/>
            <person name="Li W.-J."/>
        </authorList>
    </citation>
    <scope>NUCLEOTIDE SEQUENCE</scope>
    <source>
        <strain evidence="5">EGI L300058</strain>
    </source>
</reference>
<dbReference type="InterPro" id="IPR029066">
    <property type="entry name" value="PLP-binding_barrel"/>
</dbReference>
<keyword evidence="2" id="KW-0663">Pyridoxal phosphate</keyword>